<dbReference type="KEGG" id="vg:29125420"/>
<dbReference type="Proteomes" id="UP000203261">
    <property type="component" value="Segment"/>
</dbReference>
<accession>A0A127AWT4</accession>
<name>A0A127AWT4_9CAUD</name>
<protein>
    <submittedName>
        <fullName evidence="1">Uncharacterized protein</fullName>
    </submittedName>
</protein>
<reference evidence="1 2" key="1">
    <citation type="submission" date="2015-08" db="EMBL/GenBank/DDBJ databases">
        <authorList>
            <person name="Babu N.S."/>
            <person name="Beckwith C.J."/>
            <person name="Beseler K.G."/>
            <person name="Brison A."/>
            <person name="Carone J.V."/>
            <person name="Caskin T.P."/>
            <person name="Diamond M."/>
            <person name="Durham M.E."/>
            <person name="Foxe J.M."/>
            <person name="Go M."/>
            <person name="Henderson B.A."/>
            <person name="Jones I.B."/>
            <person name="McGettigan J.A."/>
            <person name="Micheletti S.J."/>
            <person name="Nasrallah M.E."/>
            <person name="Ortiz D."/>
            <person name="Piller C.R."/>
            <person name="Privatt S.R."/>
            <person name="Schneider S.L."/>
            <person name="Sharp S."/>
            <person name="Smith T.C."/>
            <person name="Stanton J.D."/>
            <person name="Ullery H.E."/>
            <person name="Wilson R.J."/>
            <person name="Serrano M.G."/>
            <person name="Buck G."/>
            <person name="Lee V."/>
            <person name="Wang Y."/>
            <person name="Carvalho R."/>
            <person name="Voegtly L."/>
            <person name="Shi R."/>
            <person name="Duckworth R."/>
            <person name="Johnson A."/>
            <person name="Loviza R."/>
            <person name="Walstead R."/>
            <person name="Shah Z."/>
            <person name="Kiflezghi M."/>
            <person name="Wade K."/>
            <person name="Ball S.L."/>
            <person name="Bradley K.W."/>
            <person name="Asai D.J."/>
            <person name="Bowman C.A."/>
            <person name="Russell D.A."/>
            <person name="Pope W.H."/>
            <person name="Jacobs-Sera D."/>
            <person name="Hendrix R.W."/>
            <person name="Hatfull G.F."/>
        </authorList>
    </citation>
    <scope>NUCLEOTIDE SEQUENCE [LARGE SCALE GENOMIC DNA]</scope>
</reference>
<dbReference type="EMBL" id="KT624200">
    <property type="protein sequence ID" value="AMM45052.1"/>
    <property type="molecule type" value="Genomic_DNA"/>
</dbReference>
<gene>
    <name evidence="1" type="ORF">SP15_247</name>
</gene>
<evidence type="ECO:0000313" key="2">
    <source>
        <dbReference type="Proteomes" id="UP000203261"/>
    </source>
</evidence>
<sequence length="88" mass="9785">MILNTEAKVTCPHCRTTQSIDFRGTSGGFIMMHCQQSDCDEFFTEDDTNVLLSDVKLDTLSYLCGAGLVMFDSNNVIQEVPGVRNEDD</sequence>
<organism evidence="1 2">
    <name type="scientific">Bacillus phage SP-15</name>
    <dbReference type="NCBI Taxonomy" id="1792032"/>
    <lineage>
        <taxon>Viruses</taxon>
        <taxon>Duplodnaviria</taxon>
        <taxon>Heunggongvirae</taxon>
        <taxon>Uroviricota</taxon>
        <taxon>Caudoviricetes</taxon>
        <taxon>Thornevirus</taxon>
        <taxon>Thornevirus SP15</taxon>
    </lineage>
</organism>
<keyword evidence="2" id="KW-1185">Reference proteome</keyword>
<evidence type="ECO:0000313" key="1">
    <source>
        <dbReference type="EMBL" id="AMM45052.1"/>
    </source>
</evidence>
<dbReference type="RefSeq" id="YP_009302641.1">
    <property type="nucleotide sequence ID" value="NC_031245.1"/>
</dbReference>
<proteinExistence type="predicted"/>
<dbReference type="GeneID" id="29125420"/>